<proteinExistence type="predicted"/>
<evidence type="ECO:0000313" key="2">
    <source>
        <dbReference type="EnsemblMetazoa" id="Aqu2.1.23520_001"/>
    </source>
</evidence>
<protein>
    <submittedName>
        <fullName evidence="2">Uncharacterized protein</fullName>
    </submittedName>
</protein>
<feature type="region of interest" description="Disordered" evidence="1">
    <location>
        <begin position="1"/>
        <end position="32"/>
    </location>
</feature>
<organism evidence="2">
    <name type="scientific">Amphimedon queenslandica</name>
    <name type="common">Sponge</name>
    <dbReference type="NCBI Taxonomy" id="400682"/>
    <lineage>
        <taxon>Eukaryota</taxon>
        <taxon>Metazoa</taxon>
        <taxon>Porifera</taxon>
        <taxon>Demospongiae</taxon>
        <taxon>Heteroscleromorpha</taxon>
        <taxon>Haplosclerida</taxon>
        <taxon>Niphatidae</taxon>
        <taxon>Amphimedon</taxon>
    </lineage>
</organism>
<reference evidence="2" key="1">
    <citation type="submission" date="2017-05" db="UniProtKB">
        <authorList>
            <consortium name="EnsemblMetazoa"/>
        </authorList>
    </citation>
    <scope>IDENTIFICATION</scope>
</reference>
<evidence type="ECO:0000256" key="1">
    <source>
        <dbReference type="SAM" id="MobiDB-lite"/>
    </source>
</evidence>
<dbReference type="InParanoid" id="A0A1X7U6X8"/>
<dbReference type="AlphaFoldDB" id="A0A1X7U6X8"/>
<dbReference type="EnsemblMetazoa" id="Aqu2.1.23520_001">
    <property type="protein sequence ID" value="Aqu2.1.23520_001"/>
    <property type="gene ID" value="Aqu2.1.23520"/>
</dbReference>
<name>A0A1X7U6X8_AMPQE</name>
<sequence length="83" mass="9263">MEKKLRAAQEQKEQLKLLAESGGGSESVGEMEALEKRSDVAEGERWWIVLSYGGNCSRKSYELLEEELRTARGRATTSTAADR</sequence>
<accession>A0A1X7U6X8</accession>
<feature type="compositionally biased region" description="Basic and acidic residues" evidence="1">
    <location>
        <begin position="1"/>
        <end position="15"/>
    </location>
</feature>